<accession>A0ABU1I7M4</accession>
<comment type="caution">
    <text evidence="1">The sequence shown here is derived from an EMBL/GenBank/DDBJ whole genome shotgun (WGS) entry which is preliminary data.</text>
</comment>
<evidence type="ECO:0000313" key="2">
    <source>
        <dbReference type="Proteomes" id="UP001267710"/>
    </source>
</evidence>
<gene>
    <name evidence="1" type="ORF">QE399_000894</name>
</gene>
<dbReference type="Proteomes" id="UP001267710">
    <property type="component" value="Unassembled WGS sequence"/>
</dbReference>
<organism evidence="1 2">
    <name type="scientific">Paracidovorax wautersii</name>
    <dbReference type="NCBI Taxonomy" id="1177982"/>
    <lineage>
        <taxon>Bacteria</taxon>
        <taxon>Pseudomonadati</taxon>
        <taxon>Pseudomonadota</taxon>
        <taxon>Betaproteobacteria</taxon>
        <taxon>Burkholderiales</taxon>
        <taxon>Comamonadaceae</taxon>
        <taxon>Paracidovorax</taxon>
    </lineage>
</organism>
<dbReference type="RefSeq" id="WP_309826533.1">
    <property type="nucleotide sequence ID" value="NZ_JAVIZX010000001.1"/>
</dbReference>
<name>A0ABU1I7M4_9BURK</name>
<protein>
    <submittedName>
        <fullName evidence="1">Uncharacterized protein</fullName>
    </submittedName>
</protein>
<sequence>MVVVQALHGNPFEKRQKAKGAETEIPDAGRMQLTGIKEEGKRKWAPLYIQT</sequence>
<keyword evidence="2" id="KW-1185">Reference proteome</keyword>
<reference evidence="1 2" key="1">
    <citation type="submission" date="2023-08" db="EMBL/GenBank/DDBJ databases">
        <title>Functional and genomic diversity of the sorghum phyllosphere microbiome.</title>
        <authorList>
            <person name="Shade A."/>
        </authorList>
    </citation>
    <scope>NUCLEOTIDE SEQUENCE [LARGE SCALE GENOMIC DNA]</scope>
    <source>
        <strain evidence="1 2">SORGH_AS_0335</strain>
    </source>
</reference>
<proteinExistence type="predicted"/>
<evidence type="ECO:0000313" key="1">
    <source>
        <dbReference type="EMBL" id="MDR6213205.1"/>
    </source>
</evidence>
<dbReference type="EMBL" id="JAVIZX010000001">
    <property type="protein sequence ID" value="MDR6213205.1"/>
    <property type="molecule type" value="Genomic_DNA"/>
</dbReference>